<comment type="caution">
    <text evidence="2">The sequence shown here is derived from an EMBL/GenBank/DDBJ whole genome shotgun (WGS) entry which is preliminary data.</text>
</comment>
<feature type="chain" id="PRO_5029681350" evidence="1">
    <location>
        <begin position="26"/>
        <end position="139"/>
    </location>
</feature>
<proteinExistence type="predicted"/>
<reference evidence="2 3" key="1">
    <citation type="submission" date="2020-04" db="EMBL/GenBank/DDBJ databases">
        <title>Perkinsus chesapeaki whole genome sequence.</title>
        <authorList>
            <person name="Bogema D.R."/>
        </authorList>
    </citation>
    <scope>NUCLEOTIDE SEQUENCE [LARGE SCALE GENOMIC DNA]</scope>
    <source>
        <strain evidence="2">ATCC PRA-425</strain>
    </source>
</reference>
<keyword evidence="1" id="KW-0732">Signal</keyword>
<evidence type="ECO:0000313" key="3">
    <source>
        <dbReference type="Proteomes" id="UP000591131"/>
    </source>
</evidence>
<accession>A0A7J6LZF4</accession>
<evidence type="ECO:0000313" key="2">
    <source>
        <dbReference type="EMBL" id="KAF4664624.1"/>
    </source>
</evidence>
<sequence>MRTPTTLIYGILVVMQLVCEIPVHADIEYAVGKYCAKSEGLYDVSLHFVLFWVWFHGKYLTNEASARRVDVNPDIDTRNPYIWLPVNNNTDLAKALDDLKLPINKSELEWLYFANDQITAITSLGNITLTPEKCDEAVN</sequence>
<evidence type="ECO:0000256" key="1">
    <source>
        <dbReference type="SAM" id="SignalP"/>
    </source>
</evidence>
<gene>
    <name evidence="2" type="ORF">FOL47_005047</name>
</gene>
<dbReference type="AlphaFoldDB" id="A0A7J6LZF4"/>
<feature type="signal peptide" evidence="1">
    <location>
        <begin position="1"/>
        <end position="25"/>
    </location>
</feature>
<keyword evidence="3" id="KW-1185">Reference proteome</keyword>
<dbReference type="EMBL" id="JAAPAO010000283">
    <property type="protein sequence ID" value="KAF4664624.1"/>
    <property type="molecule type" value="Genomic_DNA"/>
</dbReference>
<protein>
    <submittedName>
        <fullName evidence="2">Uncharacterized protein</fullName>
    </submittedName>
</protein>
<name>A0A7J6LZF4_PERCH</name>
<dbReference type="Proteomes" id="UP000591131">
    <property type="component" value="Unassembled WGS sequence"/>
</dbReference>
<organism evidence="2 3">
    <name type="scientific">Perkinsus chesapeaki</name>
    <name type="common">Clam parasite</name>
    <name type="synonym">Perkinsus andrewsi</name>
    <dbReference type="NCBI Taxonomy" id="330153"/>
    <lineage>
        <taxon>Eukaryota</taxon>
        <taxon>Sar</taxon>
        <taxon>Alveolata</taxon>
        <taxon>Perkinsozoa</taxon>
        <taxon>Perkinsea</taxon>
        <taxon>Perkinsida</taxon>
        <taxon>Perkinsidae</taxon>
        <taxon>Perkinsus</taxon>
    </lineage>
</organism>